<dbReference type="Pfam" id="PF00384">
    <property type="entry name" value="Molybdopterin"/>
    <property type="match status" value="1"/>
</dbReference>
<dbReference type="Pfam" id="PF01568">
    <property type="entry name" value="Molydop_binding"/>
    <property type="match status" value="1"/>
</dbReference>
<dbReference type="AlphaFoldDB" id="A0A5B8R9V2"/>
<dbReference type="GO" id="GO:0043546">
    <property type="term" value="F:molybdopterin cofactor binding"/>
    <property type="evidence" value="ECO:0007669"/>
    <property type="project" value="InterPro"/>
</dbReference>
<dbReference type="PANTHER" id="PTHR43742">
    <property type="entry name" value="TRIMETHYLAMINE-N-OXIDE REDUCTASE"/>
    <property type="match status" value="1"/>
</dbReference>
<feature type="region of interest" description="Disordered" evidence="7">
    <location>
        <begin position="1"/>
        <end position="22"/>
    </location>
</feature>
<keyword evidence="5" id="KW-0732">Signal</keyword>
<evidence type="ECO:0000256" key="4">
    <source>
        <dbReference type="ARBA" id="ARBA00022723"/>
    </source>
</evidence>
<dbReference type="InterPro" id="IPR006656">
    <property type="entry name" value="Mopterin_OxRdtase"/>
</dbReference>
<keyword evidence="2" id="KW-0408">Iron</keyword>
<evidence type="ECO:0000256" key="2">
    <source>
        <dbReference type="ARBA" id="ARBA00022485"/>
    </source>
</evidence>
<keyword evidence="3" id="KW-0500">Molybdenum</keyword>
<dbReference type="EMBL" id="MN079082">
    <property type="protein sequence ID" value="QEA04294.1"/>
    <property type="molecule type" value="Genomic_DNA"/>
</dbReference>
<feature type="domain" description="Molybdopterin oxidoreductase" evidence="8">
    <location>
        <begin position="34"/>
        <end position="514"/>
    </location>
</feature>
<evidence type="ECO:0000256" key="1">
    <source>
        <dbReference type="ARBA" id="ARBA00010312"/>
    </source>
</evidence>
<keyword evidence="2" id="KW-0004">4Fe-4S</keyword>
<keyword evidence="4" id="KW-0479">Metal-binding</keyword>
<comment type="similarity">
    <text evidence="1">Belongs to the prokaryotic molybdopterin-containing oxidoreductase family.</text>
</comment>
<dbReference type="SUPFAM" id="SSF53706">
    <property type="entry name" value="Formate dehydrogenase/DMSO reductase, domains 1-3"/>
    <property type="match status" value="1"/>
</dbReference>
<reference evidence="10" key="1">
    <citation type="submission" date="2019-06" db="EMBL/GenBank/DDBJ databases">
        <authorList>
            <person name="Murdoch R.W."/>
            <person name="Fathepure B."/>
        </authorList>
    </citation>
    <scope>NUCLEOTIDE SEQUENCE</scope>
</reference>
<dbReference type="PANTHER" id="PTHR43742:SF9">
    <property type="entry name" value="TETRATHIONATE REDUCTASE SUBUNIT A"/>
    <property type="match status" value="1"/>
</dbReference>
<evidence type="ECO:0000256" key="6">
    <source>
        <dbReference type="ARBA" id="ARBA00023002"/>
    </source>
</evidence>
<dbReference type="InterPro" id="IPR006657">
    <property type="entry name" value="MoPterin_dinucl-bd_dom"/>
</dbReference>
<dbReference type="SUPFAM" id="SSF50692">
    <property type="entry name" value="ADC-like"/>
    <property type="match status" value="1"/>
</dbReference>
<dbReference type="EC" id="1.8.-.-" evidence="10"/>
<evidence type="ECO:0000256" key="3">
    <source>
        <dbReference type="ARBA" id="ARBA00022505"/>
    </source>
</evidence>
<dbReference type="Gene3D" id="3.40.228.10">
    <property type="entry name" value="Dimethylsulfoxide Reductase, domain 2"/>
    <property type="match status" value="1"/>
</dbReference>
<dbReference type="GO" id="GO:0051539">
    <property type="term" value="F:4 iron, 4 sulfur cluster binding"/>
    <property type="evidence" value="ECO:0007669"/>
    <property type="project" value="UniProtKB-KW"/>
</dbReference>
<evidence type="ECO:0000313" key="10">
    <source>
        <dbReference type="EMBL" id="QEA04294.1"/>
    </source>
</evidence>
<organism evidence="10">
    <name type="scientific">uncultured organism</name>
    <dbReference type="NCBI Taxonomy" id="155900"/>
    <lineage>
        <taxon>unclassified sequences</taxon>
        <taxon>environmental samples</taxon>
    </lineage>
</organism>
<dbReference type="InterPro" id="IPR050612">
    <property type="entry name" value="Prok_Mopterin_Oxidored"/>
</dbReference>
<name>A0A5B8R9V2_9ZZZZ</name>
<evidence type="ECO:0000259" key="9">
    <source>
        <dbReference type="Pfam" id="PF01568"/>
    </source>
</evidence>
<dbReference type="GO" id="GO:0016491">
    <property type="term" value="F:oxidoreductase activity"/>
    <property type="evidence" value="ECO:0007669"/>
    <property type="project" value="UniProtKB-KW"/>
</dbReference>
<dbReference type="GO" id="GO:0046872">
    <property type="term" value="F:metal ion binding"/>
    <property type="evidence" value="ECO:0007669"/>
    <property type="project" value="UniProtKB-KW"/>
</dbReference>
<proteinExistence type="inferred from homology"/>
<protein>
    <submittedName>
        <fullName evidence="10">Tetrathionate reductase subunit A</fullName>
        <ecNumber evidence="10">1.8.-.-</ecNumber>
    </submittedName>
</protein>
<evidence type="ECO:0000256" key="7">
    <source>
        <dbReference type="SAM" id="MobiDB-lite"/>
    </source>
</evidence>
<dbReference type="Gene3D" id="3.40.50.740">
    <property type="match status" value="1"/>
</dbReference>
<dbReference type="CDD" id="cd02780">
    <property type="entry name" value="MopB_CT_Tetrathionate_Arsenate-R"/>
    <property type="match status" value="1"/>
</dbReference>
<evidence type="ECO:0000259" key="8">
    <source>
        <dbReference type="Pfam" id="PF00384"/>
    </source>
</evidence>
<sequence>MDGLRAVRDLDTPVAPESPEYGPRANQLLFTTGANEGRDALVRRFTFNAFGSRNYGHHGAYCGFAFRAGSGAWLNDMRKYAHVKPDWEHVRFALFMGTAPAQSGKPFKLQGRQLASARAEGRLDYVVVSPALPNSSSLASQPGNTWLPVRPGGDTALAMAMIRWIIDHERYDARHLAQPGPAAMAAAGEPSWGNATHLVISEPGHPSEGRLLRGSDLGWPADGDDEVFVVADASDGHWRAHTAAAPARLFVDTTVTLDGSSVRVKSALQRLREEAERFTLAEYSAECGVPVAAIEALARTFTSYGKQAVVDAHGGLMSGNGFYSAFAVMMLNALVGNLNARGGTALAGGHYPEFGRGPRYDLKTFPGMVKPKGVFLSRSRFPYEKTSEYRRKVEAGESPYPARAPWYPFSPPILTEHLASALAGYPYPAKVWINHMANPLYGQAGLRSAVAERLKDPQRLPLMVGVDAFINETNAFADYIVPDTITYESWGFTAPWSGVRQKTSTARWPVVEPRTARTADGEPVALESFLVAAATRLGLPGFGDDAIPDADGGLHGFHRAADFYLRAVANVAHVGEPVPEADDDDLAVTGVTRLEPDLTGILTAGEWRRAAYVLARGGRFGAEPEGDALPRWERGQCLWNETVAAKRHAVTGERFSGCPTWYPARLADGSDAREAFPAQSWPFRLTAYKSNLQSSSSIGSPRLRQVHPENPVGINRRDAERLGIANGEAVMLVTPGGRVSGVALLRDGVMPGVLAVEHGYGHRELGARAHVVDGRETPHDPALGAGVNLNDLGIVDPTREAPNGWVDWACGSAVRQALPARLERAT</sequence>
<dbReference type="InterPro" id="IPR009010">
    <property type="entry name" value="Asp_de-COase-like_dom_sf"/>
</dbReference>
<evidence type="ECO:0000256" key="5">
    <source>
        <dbReference type="ARBA" id="ARBA00022729"/>
    </source>
</evidence>
<keyword evidence="6 10" id="KW-0560">Oxidoreductase</keyword>
<feature type="compositionally biased region" description="Basic and acidic residues" evidence="7">
    <location>
        <begin position="1"/>
        <end position="11"/>
    </location>
</feature>
<accession>A0A5B8R9V2</accession>
<feature type="domain" description="Molybdopterin dinucleotide-binding" evidence="9">
    <location>
        <begin position="696"/>
        <end position="783"/>
    </location>
</feature>
<gene>
    <name evidence="10" type="primary">ttrA</name>
    <name evidence="10" type="ORF">KBTEX_00602</name>
</gene>
<dbReference type="InterPro" id="IPR037946">
    <property type="entry name" value="MopB_CT_Tetrathionate"/>
</dbReference>
<dbReference type="Gene3D" id="2.40.40.20">
    <property type="match status" value="1"/>
</dbReference>
<keyword evidence="2" id="KW-0411">Iron-sulfur</keyword>